<reference evidence="2 3" key="1">
    <citation type="journal article" date="2004" name="Nat. Biotechnol.">
        <title>The genome sequence of the anaerobic, sulfate-reducing bacterium Desulfovibrio vulgaris Hildenborough.</title>
        <authorList>
            <person name="Heidelberg J.F."/>
            <person name="Seshadri R."/>
            <person name="Haveman S.A."/>
            <person name="Hemme C.L."/>
            <person name="Paulsen I.T."/>
            <person name="Kolonay J.F."/>
            <person name="Eisen J.A."/>
            <person name="Ward N."/>
            <person name="Methe B."/>
            <person name="Brinkac L.M."/>
            <person name="Daugherty S.C."/>
            <person name="Deboy R.T."/>
            <person name="Dodson R.J."/>
            <person name="Durkin A.S."/>
            <person name="Madupu R."/>
            <person name="Nelson W.C."/>
            <person name="Sullivan S.A."/>
            <person name="Fouts D."/>
            <person name="Haft D.H."/>
            <person name="Selengut J."/>
            <person name="Peterson J.D."/>
            <person name="Davidsen T.M."/>
            <person name="Zafar N."/>
            <person name="Zhou L."/>
            <person name="Radune D."/>
            <person name="Dimitrov G."/>
            <person name="Hance M."/>
            <person name="Tran K."/>
            <person name="Khouri H."/>
            <person name="Gill J."/>
            <person name="Utterback T.R."/>
            <person name="Feldblyum T.V."/>
            <person name="Wall J.D."/>
            <person name="Voordouw G."/>
            <person name="Fraser C.M."/>
        </authorList>
    </citation>
    <scope>NUCLEOTIDE SEQUENCE [LARGE SCALE GENOMIC DNA]</scope>
    <source>
        <strain evidence="3">ATCC 29579 / DSM 644 / NCIMB 8303 / VKM B-1760 / Hildenborough</strain>
    </source>
</reference>
<protein>
    <submittedName>
        <fullName evidence="2">Uncharacterized protein</fullName>
    </submittedName>
</protein>
<feature type="compositionally biased region" description="Low complexity" evidence="1">
    <location>
        <begin position="241"/>
        <end position="251"/>
    </location>
</feature>
<proteinExistence type="predicted"/>
<organism evidence="2 3">
    <name type="scientific">Nitratidesulfovibrio vulgaris (strain ATCC 29579 / DSM 644 / CCUG 34227 / NCIMB 8303 / VKM B-1760 / Hildenborough)</name>
    <name type="common">Desulfovibrio vulgaris</name>
    <dbReference type="NCBI Taxonomy" id="882"/>
    <lineage>
        <taxon>Bacteria</taxon>
        <taxon>Pseudomonadati</taxon>
        <taxon>Thermodesulfobacteriota</taxon>
        <taxon>Desulfovibrionia</taxon>
        <taxon>Desulfovibrionales</taxon>
        <taxon>Desulfovibrionaceae</taxon>
        <taxon>Nitratidesulfovibrio</taxon>
    </lineage>
</organism>
<feature type="region of interest" description="Disordered" evidence="1">
    <location>
        <begin position="241"/>
        <end position="325"/>
    </location>
</feature>
<accession>Q72C68</accession>
<feature type="compositionally biased region" description="Basic residues" evidence="1">
    <location>
        <begin position="49"/>
        <end position="58"/>
    </location>
</feature>
<dbReference type="PaxDb" id="882-DVU_1416"/>
<evidence type="ECO:0000313" key="3">
    <source>
        <dbReference type="Proteomes" id="UP000002194"/>
    </source>
</evidence>
<feature type="region of interest" description="Disordered" evidence="1">
    <location>
        <begin position="121"/>
        <end position="193"/>
    </location>
</feature>
<name>Q72C68_NITV2</name>
<dbReference type="HOGENOM" id="CLU_854519_0_0_7"/>
<dbReference type="KEGG" id="dvu:DVU_1416"/>
<sequence length="325" mass="34635">MVPVMRLPSASASKEENSHPLASPANVPRKDTGPKASGSAVSPGSKPNRDRRSRRRAWRATNVPAHCSEEPPRSLTRACPVTDAPATSPFRSENVKERCAVSAERFPFRSSFDVAAFAVSPDGNRMDNMAGTSEQDSGNPVEVENARGPSKVREPSQPPGAAHDACHAPDHHNREGKAAPACNPAPWAREETRRSCSGSISVCPLRRASIRPSLIVASREPDMEASTDASGPPFAVSFISASSSPVSTSRPARMDAGFATRTRRSVASRAYPTGRMSSKARMAPPYASGASKSSAVPDAEGEHLKSRRPTSKPRTLAASVWMRMS</sequence>
<gene>
    <name evidence="2" type="ordered locus">DVU_1416</name>
</gene>
<feature type="region of interest" description="Disordered" evidence="1">
    <location>
        <begin position="1"/>
        <end position="95"/>
    </location>
</feature>
<dbReference type="Proteomes" id="UP000002194">
    <property type="component" value="Chromosome"/>
</dbReference>
<feature type="compositionally biased region" description="Basic and acidic residues" evidence="1">
    <location>
        <begin position="164"/>
        <end position="177"/>
    </location>
</feature>
<dbReference type="EnsemblBacteria" id="AAS95894">
    <property type="protein sequence ID" value="AAS95894"/>
    <property type="gene ID" value="DVU_1416"/>
</dbReference>
<dbReference type="EMBL" id="AE017285">
    <property type="protein sequence ID" value="AAS95894.1"/>
    <property type="molecule type" value="Genomic_DNA"/>
</dbReference>
<evidence type="ECO:0000256" key="1">
    <source>
        <dbReference type="SAM" id="MobiDB-lite"/>
    </source>
</evidence>
<keyword evidence="3" id="KW-1185">Reference proteome</keyword>
<dbReference type="AlphaFoldDB" id="Q72C68"/>
<evidence type="ECO:0000313" key="2">
    <source>
        <dbReference type="EMBL" id="AAS95894.1"/>
    </source>
</evidence>